<reference evidence="2 3" key="1">
    <citation type="journal article" date="2022" name="bioRxiv">
        <title>Genomics of Preaxostyla Flagellates Illuminates Evolutionary Transitions and the Path Towards Mitochondrial Loss.</title>
        <authorList>
            <person name="Novak L.V.F."/>
            <person name="Treitli S.C."/>
            <person name="Pyrih J."/>
            <person name="Halakuc P."/>
            <person name="Pipaliya S.V."/>
            <person name="Vacek V."/>
            <person name="Brzon O."/>
            <person name="Soukal P."/>
            <person name="Eme L."/>
            <person name="Dacks J.B."/>
            <person name="Karnkowska A."/>
            <person name="Elias M."/>
            <person name="Hampl V."/>
        </authorList>
    </citation>
    <scope>NUCLEOTIDE SEQUENCE [LARGE SCALE GENOMIC DNA]</scope>
    <source>
        <strain evidence="2">NAU3</strain>
        <tissue evidence="2">Gut</tissue>
    </source>
</reference>
<evidence type="ECO:0000313" key="3">
    <source>
        <dbReference type="Proteomes" id="UP001281761"/>
    </source>
</evidence>
<feature type="region of interest" description="Disordered" evidence="1">
    <location>
        <begin position="668"/>
        <end position="711"/>
    </location>
</feature>
<dbReference type="Proteomes" id="UP001281761">
    <property type="component" value="Unassembled WGS sequence"/>
</dbReference>
<feature type="compositionally biased region" description="Polar residues" evidence="1">
    <location>
        <begin position="697"/>
        <end position="711"/>
    </location>
</feature>
<evidence type="ECO:0000256" key="1">
    <source>
        <dbReference type="SAM" id="MobiDB-lite"/>
    </source>
</evidence>
<accession>A0ABQ9XTE6</accession>
<feature type="compositionally biased region" description="Low complexity" evidence="1">
    <location>
        <begin position="617"/>
        <end position="631"/>
    </location>
</feature>
<proteinExistence type="predicted"/>
<name>A0ABQ9XTE6_9EUKA</name>
<evidence type="ECO:0000313" key="2">
    <source>
        <dbReference type="EMBL" id="KAK2954739.1"/>
    </source>
</evidence>
<gene>
    <name evidence="2" type="ORF">BLNAU_10395</name>
</gene>
<feature type="region of interest" description="Disordered" evidence="1">
    <location>
        <begin position="907"/>
        <end position="933"/>
    </location>
</feature>
<keyword evidence="3" id="KW-1185">Reference proteome</keyword>
<dbReference type="EMBL" id="JARBJD010000075">
    <property type="protein sequence ID" value="KAK2954739.1"/>
    <property type="molecule type" value="Genomic_DNA"/>
</dbReference>
<protein>
    <submittedName>
        <fullName evidence="2">Vacuolar sorting-associated protein 13, N-terminal</fullName>
    </submittedName>
</protein>
<feature type="compositionally biased region" description="Basic and acidic residues" evidence="1">
    <location>
        <begin position="595"/>
        <end position="604"/>
    </location>
</feature>
<organism evidence="2 3">
    <name type="scientific">Blattamonas nauphoetae</name>
    <dbReference type="NCBI Taxonomy" id="2049346"/>
    <lineage>
        <taxon>Eukaryota</taxon>
        <taxon>Metamonada</taxon>
        <taxon>Preaxostyla</taxon>
        <taxon>Oxymonadida</taxon>
        <taxon>Blattamonas</taxon>
    </lineage>
</organism>
<feature type="region of interest" description="Disordered" evidence="1">
    <location>
        <begin position="595"/>
        <end position="633"/>
    </location>
</feature>
<sequence>MRLRPGVNELIPNVDIRSGFIGSVYGKVHLSQLSKAPFSFDIRDAYFLVTTPEVDPSPAATKRRIHQEKDRLYRRFRDFDRKYAIEEPDSVSSTLESAIAIFRTKLVDYLVNSNVSMKRVHIRYEDATDISSPQGFGFLLDSMSIKTTNELWRKPVNRADVTGYKLAQFNGLSVYWTQGFLSTDGTDVINKLHEISQDRTHLKGFHMIIDNLCAVLKMKFTKPYLLEKRPLIDTSCYIKSLTIHVGEQQLNPIITMLLNTSTSDEKQHYQNIRPFTGRLGIDTLRKSQSLDELKHQKSQSSRPLQSEQSILPAPPSAFTTTLRSLVTERSRLLWGWAIFCVLKDVRQRRQSADLKFIVTQRRKDRLQYIVGRMEWINALEQIQTGTIPARFWTNESVERTKHLVRARLQKTYELYWLNMVEQEAENTVTNKPIVASEEHVKEIARLKTIVDTEWKKTQRMEKLPDLAFLSRGSEHRYQSKSSVHGSASSVDEKALQNWEKQMLKDQQVTNSRFKIDGDDPITPMNPRDLKELGIDAVNLMKMIELENSYPYDDIIYFRTIADSQAIAEGRGWVAEKEKEDDVLVDDRALTMRELRKSRETEKTEVSIVSDSLPSELPSDNSDVPSDNSDSPIEINVNTLSEQEIVDIEDDLPPIFIPIKLISNNVDVNSQASSPSQSTNNHDHFSPISPSSGPTTPVNSARTRSTQLPYQPQPSVDKSWSLFRINYTIDTFSTILYESPTNSALQSGRWSSFHPLVDLKFVNITGSFGYRPISRGMDLVMCIDDGIIQDISRRRENLYKTLFRKLPQSINEARTESPTFFTPTSTPGLPPITASPHTFSNSNQPMKPPPEPINPLIRIEFSTNPVNSWSVILTHMSVAASQNVLSPALLLRLAHTFQSIFLFRNLPPNNTRPDEATTENTNRQTPHPPFTRLPFSQTEEQQQLTRQFLTLLDTIPTTLLDNVLHRLPLDLIIQVGQFDVIVPLHSDSAKTDSILFSFDSFHFIADSSQLKSSAINPSTSAKSMRKRSVFSNLLFSSSASSSREQQRFLQTHPILSKTAFGLPPFPPIEWYDNPDDWTIENLFDQYHMSLSGLRLGITDVEVSAEDPDLDEVDTEAVTYSSANLEEQVVVTFDPDKIQWLCENITVESTIQFSLFQHSSLIPQRLIFVNIGEISLIVNKDHIVRFLNIVKNLVPLFTNQTERLASLFPEQSSHFPSEDQFRAILLDTQDYSRINKALSRSIPAMPPNRLLYNMSVLRKHLQVCFIEKTKFGTKTIRQHIKSEDVVVRALHGTVGLISLRVGSEVTSYAKETRAPYTIQVEFRLVEMSLLYRLLSRSGELSVGNINVTHPTPSGPQSLFSRLHLVTDPHPLIKNLQDTHQPKQFPLTFQFDDGNGLPIIPPFTARTLSLIQLSRVRESSHTPPWIQKYLRRISPPDHIDLVQPTPTPFSIPIPTTPIEANLHPIQNNPPFEDILPHDAVHLSLSTNRDDTTKQRLQIELGPLFGRVDGETIGFMSGITYSSLKHFVALMPFLVRTGKANHFRYNRVERSQNEWKKQKNLEDSVLNSFTCSRDFHIDVKLDQVLWNHQLSHSSSDGSIFSRISSSPLSLSIQSSTSGPDPTAKILIRNGDVSIQISDRTSCPLIDSELVGISMDLILQMKTSTRGGLISPPIFGCSMAGSFCIDTPRSNHSHNRLPLLTPAKFSMRVTSPNQDGCLFNSDQSVDTPHSYQQRIIERRDSYCLSMNFEDLIKIALTPRTVETLAHIIHLVTMQADPPDGVLMSDNPALINICLMNQTPYALFAQPQSSQTVESEDEKCINNTTLRICPDSTSHIHLTLDTKQTPMHFFVRFALLAFDIVPQFITESSLRWTPTISLTFSDSQRMLAIRSPLENGGRFITLLISNHLISKNYCSIRICEVHRTVSPLVPRMPVHNLSEFLQKDHDTSDSFLHPTLSSSVTLQNATRFSATIAEHDEKDNTLELLPFSSSDMSFSTSSQESIDITFSLRGQSSSLTISPTQEDPTSHIFHVDGIDEEVLVTTQSSSGRTTIICKLASDQEEYTPNLPLFLIHTSLMIPQLSLQVFSEPIENPFLSITLPDLRFLDLLALLSESVILHTETQLKSQYLPAIHLLTRKRETSTTTPLNRGRMKVRHIQPVTSETRTFENDRSRLIEHITGFSRIITLLHSKGTNNTTLRSFQHCVIRTPFRVILVLLPRDSRRKDSEDKEKEKNG</sequence>
<feature type="compositionally biased region" description="Polar residues" evidence="1">
    <location>
        <begin position="668"/>
        <end position="679"/>
    </location>
</feature>
<feature type="compositionally biased region" description="Low complexity" evidence="1">
    <location>
        <begin position="685"/>
        <end position="696"/>
    </location>
</feature>
<comment type="caution">
    <text evidence="2">The sequence shown here is derived from an EMBL/GenBank/DDBJ whole genome shotgun (WGS) entry which is preliminary data.</text>
</comment>